<keyword evidence="3" id="KW-1185">Reference proteome</keyword>
<dbReference type="OrthoDB" id="274221at2"/>
<dbReference type="InterPro" id="IPR036515">
    <property type="entry name" value="Transposase_17_sf"/>
</dbReference>
<reference evidence="2 3" key="1">
    <citation type="submission" date="2016-05" db="EMBL/GenBank/DDBJ databases">
        <title>Genomic and physiological characterization of Planctopirus sp. isolated from fresh water lake.</title>
        <authorList>
            <person name="Subhash Y."/>
            <person name="Ramana C."/>
        </authorList>
    </citation>
    <scope>NUCLEOTIDE SEQUENCE [LARGE SCALE GENOMIC DNA]</scope>
    <source>
        <strain evidence="2 3">JC280</strain>
    </source>
</reference>
<name>A0A1C3E9L6_9PLAN</name>
<accession>A0A1C3E9L6</accession>
<evidence type="ECO:0000313" key="2">
    <source>
        <dbReference type="EMBL" id="ODA29967.1"/>
    </source>
</evidence>
<dbReference type="GO" id="GO:0006313">
    <property type="term" value="P:DNA transposition"/>
    <property type="evidence" value="ECO:0007669"/>
    <property type="project" value="InterPro"/>
</dbReference>
<protein>
    <recommendedName>
        <fullName evidence="1">Transposase IS200-like domain-containing protein</fullName>
    </recommendedName>
</protein>
<dbReference type="AlphaFoldDB" id="A0A1C3E9L6"/>
<evidence type="ECO:0000259" key="1">
    <source>
        <dbReference type="SMART" id="SM01321"/>
    </source>
</evidence>
<dbReference type="GO" id="GO:0004803">
    <property type="term" value="F:transposase activity"/>
    <property type="evidence" value="ECO:0007669"/>
    <property type="project" value="InterPro"/>
</dbReference>
<dbReference type="Gene3D" id="3.30.70.1290">
    <property type="entry name" value="Transposase IS200-like"/>
    <property type="match status" value="1"/>
</dbReference>
<dbReference type="Pfam" id="PF01797">
    <property type="entry name" value="Y1_Tnp"/>
    <property type="match status" value="1"/>
</dbReference>
<feature type="domain" description="Transposase IS200-like" evidence="1">
    <location>
        <begin position="2"/>
        <end position="155"/>
    </location>
</feature>
<dbReference type="GO" id="GO:0003677">
    <property type="term" value="F:DNA binding"/>
    <property type="evidence" value="ECO:0007669"/>
    <property type="project" value="InterPro"/>
</dbReference>
<gene>
    <name evidence="2" type="ORF">A6X21_06390</name>
</gene>
<proteinExistence type="predicted"/>
<dbReference type="InterPro" id="IPR002686">
    <property type="entry name" value="Transposase_17"/>
</dbReference>
<dbReference type="Proteomes" id="UP000094828">
    <property type="component" value="Unassembled WGS sequence"/>
</dbReference>
<dbReference type="SMART" id="SM01321">
    <property type="entry name" value="Y1_Tnp"/>
    <property type="match status" value="1"/>
</dbReference>
<dbReference type="SUPFAM" id="SSF143422">
    <property type="entry name" value="Transposase IS200-like"/>
    <property type="match status" value="1"/>
</dbReference>
<organism evidence="2 3">
    <name type="scientific">Planctopirus hydrillae</name>
    <dbReference type="NCBI Taxonomy" id="1841610"/>
    <lineage>
        <taxon>Bacteria</taxon>
        <taxon>Pseudomonadati</taxon>
        <taxon>Planctomycetota</taxon>
        <taxon>Planctomycetia</taxon>
        <taxon>Planctomycetales</taxon>
        <taxon>Planctomycetaceae</taxon>
        <taxon>Planctopirus</taxon>
    </lineage>
</organism>
<evidence type="ECO:0000313" key="3">
    <source>
        <dbReference type="Proteomes" id="UP000094828"/>
    </source>
</evidence>
<dbReference type="EMBL" id="LYDR01000116">
    <property type="protein sequence ID" value="ODA29967.1"/>
    <property type="molecule type" value="Genomic_DNA"/>
</dbReference>
<comment type="caution">
    <text evidence="2">The sequence shown here is derived from an EMBL/GenBank/DDBJ whole genome shotgun (WGS) entry which is preliminary data.</text>
</comment>
<sequence length="173" mass="19852">MTPPLAYFITFTTYGTWLHGRDPGSVDRQHNLPGTPFVAPDAELEARRHQSLRHAPYLLDHAHREVVLNTIREVCAHRSWSLHAVHVRSNHVHILLTASRPPEKVMSDLKAWSSRRLRETFGEDAERERWTQHGSTRYLNDTKSLEAAIAYVVNAQGEQMSVYTPRLDPSEPQ</sequence>
<dbReference type="RefSeq" id="WP_068848841.1">
    <property type="nucleotide sequence ID" value="NZ_LYDR01000116.1"/>
</dbReference>